<dbReference type="OrthoDB" id="1904181at2"/>
<dbReference type="GO" id="GO:0003700">
    <property type="term" value="F:DNA-binding transcription factor activity"/>
    <property type="evidence" value="ECO:0007669"/>
    <property type="project" value="InterPro"/>
</dbReference>
<keyword evidence="6" id="KW-1185">Reference proteome</keyword>
<dbReference type="InterPro" id="IPR036390">
    <property type="entry name" value="WH_DNA-bd_sf"/>
</dbReference>
<dbReference type="Pfam" id="PF01047">
    <property type="entry name" value="MarR"/>
    <property type="match status" value="1"/>
</dbReference>
<dbReference type="SUPFAM" id="SSF46785">
    <property type="entry name" value="Winged helix' DNA-binding domain"/>
    <property type="match status" value="1"/>
</dbReference>
<keyword evidence="3" id="KW-0804">Transcription</keyword>
<evidence type="ECO:0000313" key="6">
    <source>
        <dbReference type="Proteomes" id="UP000013523"/>
    </source>
</evidence>
<evidence type="ECO:0000313" key="5">
    <source>
        <dbReference type="EMBL" id="AGK96852.1"/>
    </source>
</evidence>
<evidence type="ECO:0000256" key="2">
    <source>
        <dbReference type="ARBA" id="ARBA00023125"/>
    </source>
</evidence>
<sequence length="144" mass="17241">MDENSLLHKLIEILEYKNLYQFETSNLQPQDMYILERIYFKKKLKVKDISKEYNIPASTTTGIIDRLEDKKYIKRTRDNVDRRIVELIATEEGCEVIQNHINQDKIFAENLFNTLEENKKIAFKQLLSELINKVNKEELFKQNQ</sequence>
<dbReference type="HOGENOM" id="CLU_083287_27_4_9"/>
<gene>
    <name evidence="5" type="ORF">Clopa_1958</name>
</gene>
<dbReference type="STRING" id="86416.Clopa_1958"/>
<dbReference type="EMBL" id="CP003261">
    <property type="protein sequence ID" value="AGK96852.1"/>
    <property type="molecule type" value="Genomic_DNA"/>
</dbReference>
<dbReference type="RefSeq" id="WP_015615170.1">
    <property type="nucleotide sequence ID" value="NC_021182.1"/>
</dbReference>
<dbReference type="KEGG" id="cpas:Clopa_1958"/>
<proteinExistence type="predicted"/>
<dbReference type="PROSITE" id="PS50995">
    <property type="entry name" value="HTH_MARR_2"/>
    <property type="match status" value="1"/>
</dbReference>
<reference evidence="5 6" key="1">
    <citation type="submission" date="2012-01" db="EMBL/GenBank/DDBJ databases">
        <title>Complete sequence of chromosome of Clostridium pasteurianum BC1.</title>
        <authorList>
            <consortium name="US DOE Joint Genome Institute"/>
            <person name="Lucas S."/>
            <person name="Han J."/>
            <person name="Lapidus A."/>
            <person name="Cheng J.-F."/>
            <person name="Goodwin L."/>
            <person name="Pitluck S."/>
            <person name="Peters L."/>
            <person name="Mikhailova N."/>
            <person name="Teshima H."/>
            <person name="Detter J.C."/>
            <person name="Han C."/>
            <person name="Tapia R."/>
            <person name="Land M."/>
            <person name="Hauser L."/>
            <person name="Kyrpides N."/>
            <person name="Ivanova N."/>
            <person name="Pagani I."/>
            <person name="Dunn J."/>
            <person name="Taghavi S."/>
            <person name="Francis A."/>
            <person name="van der Lelie D."/>
            <person name="Woyke T."/>
        </authorList>
    </citation>
    <scope>NUCLEOTIDE SEQUENCE [LARGE SCALE GENOMIC DNA]</scope>
    <source>
        <strain evidence="5 6">BC1</strain>
    </source>
</reference>
<feature type="domain" description="HTH marR-type" evidence="4">
    <location>
        <begin position="3"/>
        <end position="132"/>
    </location>
</feature>
<evidence type="ECO:0000256" key="3">
    <source>
        <dbReference type="ARBA" id="ARBA00023163"/>
    </source>
</evidence>
<dbReference type="Gene3D" id="1.10.10.10">
    <property type="entry name" value="Winged helix-like DNA-binding domain superfamily/Winged helix DNA-binding domain"/>
    <property type="match status" value="1"/>
</dbReference>
<keyword evidence="2" id="KW-0238">DNA-binding</keyword>
<dbReference type="AlphaFoldDB" id="R4K176"/>
<evidence type="ECO:0000256" key="1">
    <source>
        <dbReference type="ARBA" id="ARBA00023015"/>
    </source>
</evidence>
<dbReference type="PANTHER" id="PTHR42756:SF1">
    <property type="entry name" value="TRANSCRIPTIONAL REPRESSOR OF EMRAB OPERON"/>
    <property type="match status" value="1"/>
</dbReference>
<dbReference type="InterPro" id="IPR036388">
    <property type="entry name" value="WH-like_DNA-bd_sf"/>
</dbReference>
<dbReference type="eggNOG" id="COG1846">
    <property type="taxonomic scope" value="Bacteria"/>
</dbReference>
<dbReference type="PANTHER" id="PTHR42756">
    <property type="entry name" value="TRANSCRIPTIONAL REGULATOR, MARR"/>
    <property type="match status" value="1"/>
</dbReference>
<dbReference type="SMART" id="SM00347">
    <property type="entry name" value="HTH_MARR"/>
    <property type="match status" value="1"/>
</dbReference>
<dbReference type="Proteomes" id="UP000013523">
    <property type="component" value="Chromosome"/>
</dbReference>
<keyword evidence="1" id="KW-0805">Transcription regulation</keyword>
<organism evidence="5 6">
    <name type="scientific">Clostridium pasteurianum BC1</name>
    <dbReference type="NCBI Taxonomy" id="86416"/>
    <lineage>
        <taxon>Bacteria</taxon>
        <taxon>Bacillati</taxon>
        <taxon>Bacillota</taxon>
        <taxon>Clostridia</taxon>
        <taxon>Eubacteriales</taxon>
        <taxon>Clostridiaceae</taxon>
        <taxon>Clostridium</taxon>
    </lineage>
</organism>
<dbReference type="InterPro" id="IPR000835">
    <property type="entry name" value="HTH_MarR-typ"/>
</dbReference>
<evidence type="ECO:0000259" key="4">
    <source>
        <dbReference type="PROSITE" id="PS50995"/>
    </source>
</evidence>
<protein>
    <submittedName>
        <fullName evidence="5">Transcriptional regulator</fullName>
    </submittedName>
</protein>
<dbReference type="PRINTS" id="PR00598">
    <property type="entry name" value="HTHMARR"/>
</dbReference>
<name>R4K176_CLOPA</name>
<dbReference type="GO" id="GO:0003677">
    <property type="term" value="F:DNA binding"/>
    <property type="evidence" value="ECO:0007669"/>
    <property type="project" value="UniProtKB-KW"/>
</dbReference>
<accession>R4K176</accession>
<dbReference type="PATRIC" id="fig|86416.3.peg.1928"/>